<feature type="transmembrane region" description="Helical" evidence="7">
    <location>
        <begin position="61"/>
        <end position="90"/>
    </location>
</feature>
<keyword evidence="4 7" id="KW-0472">Membrane</keyword>
<proteinExistence type="inferred from homology"/>
<dbReference type="GO" id="GO:0015499">
    <property type="term" value="F:formate transmembrane transporter activity"/>
    <property type="evidence" value="ECO:0007669"/>
    <property type="project" value="TreeGrafter"/>
</dbReference>
<dbReference type="Pfam" id="PF01226">
    <property type="entry name" value="Form_Nir_trans"/>
    <property type="match status" value="1"/>
</dbReference>
<evidence type="ECO:0000256" key="3">
    <source>
        <dbReference type="ARBA" id="ARBA00022989"/>
    </source>
</evidence>
<feature type="transmembrane region" description="Helical" evidence="7">
    <location>
        <begin position="190"/>
        <end position="215"/>
    </location>
</feature>
<evidence type="ECO:0000256" key="6">
    <source>
        <dbReference type="SAM" id="MobiDB-lite"/>
    </source>
</evidence>
<dbReference type="InterPro" id="IPR000292">
    <property type="entry name" value="For/NO2_transpt"/>
</dbReference>
<protein>
    <submittedName>
        <fullName evidence="8">Formate/nitrite transporter family protein</fullName>
    </submittedName>
</protein>
<evidence type="ECO:0000256" key="4">
    <source>
        <dbReference type="ARBA" id="ARBA00023136"/>
    </source>
</evidence>
<dbReference type="RefSeq" id="WP_121865092.1">
    <property type="nucleotide sequence ID" value="NZ_RDEX01000003.1"/>
</dbReference>
<keyword evidence="9" id="KW-1185">Reference proteome</keyword>
<evidence type="ECO:0000313" key="8">
    <source>
        <dbReference type="EMBL" id="RLY91615.1"/>
    </source>
</evidence>
<evidence type="ECO:0000313" key="9">
    <source>
        <dbReference type="Proteomes" id="UP000277871"/>
    </source>
</evidence>
<reference evidence="8 9" key="1">
    <citation type="submission" date="2018-10" db="EMBL/GenBank/DDBJ databases">
        <title>Kocuria tytonicola, new bacteria from the preen glands of American barn owls (Tyto furcata).</title>
        <authorList>
            <person name="Braun M.S."/>
            <person name="Wang E."/>
            <person name="Zimmermann S."/>
            <person name="Boutin S."/>
            <person name="Wagner H."/>
            <person name="Wink M."/>
        </authorList>
    </citation>
    <scope>NUCLEOTIDE SEQUENCE [LARGE SCALE GENOMIC DNA]</scope>
    <source>
        <strain evidence="8 9">473</strain>
    </source>
</reference>
<gene>
    <name evidence="8" type="ORF">EAE32_10275</name>
</gene>
<dbReference type="InterPro" id="IPR023271">
    <property type="entry name" value="Aquaporin-like"/>
</dbReference>
<dbReference type="Gene3D" id="1.20.1080.10">
    <property type="entry name" value="Glycerol uptake facilitator protein"/>
    <property type="match status" value="1"/>
</dbReference>
<dbReference type="PANTHER" id="PTHR30520">
    <property type="entry name" value="FORMATE TRANSPORTER-RELATED"/>
    <property type="match status" value="1"/>
</dbReference>
<comment type="subcellular location">
    <subcellularLocation>
        <location evidence="1">Membrane</location>
        <topology evidence="1">Multi-pass membrane protein</topology>
    </subcellularLocation>
</comment>
<keyword evidence="3 7" id="KW-1133">Transmembrane helix</keyword>
<comment type="similarity">
    <text evidence="5">Belongs to the FNT transporter (TC 1.A.16) family.</text>
</comment>
<feature type="transmembrane region" description="Helical" evidence="7">
    <location>
        <begin position="235"/>
        <end position="255"/>
    </location>
</feature>
<evidence type="ECO:0000256" key="7">
    <source>
        <dbReference type="SAM" id="Phobius"/>
    </source>
</evidence>
<feature type="transmembrane region" description="Helical" evidence="7">
    <location>
        <begin position="102"/>
        <end position="124"/>
    </location>
</feature>
<feature type="transmembrane region" description="Helical" evidence="7">
    <location>
        <begin position="28"/>
        <end position="49"/>
    </location>
</feature>
<keyword evidence="2 7" id="KW-0812">Transmembrane</keyword>
<sequence>MTTVKPADVVADAIASGQAKATAPSGTLVLRGVLGGAVLAATTTFAVSATVSSGSPVVGALLFPAGITIVILMGMELVTGGFALTPMAALRGLVPWSAVGRYCLMVVVGHVIGALAFALLYAGVLTGFGTHEAGALGTKLAETAAAKTTAYQGMGLAGMATVFTKAVLCNWLVCLGVFMGMVSKDTIGKIAAIWLPVMAFFGLGFEHAVVNFFVIPMGMLMGADVSFGDWWLWNQIPVLLGNMVGGFVFTGLALMHAHRPARSAATPSDDAAAAAPSAPATASAPATGSARGTTSPRGVAPERGSTR</sequence>
<dbReference type="PANTHER" id="PTHR30520:SF6">
    <property type="entry name" value="FORMATE_NITRATE FAMILY TRANSPORTER (EUROFUNG)"/>
    <property type="match status" value="1"/>
</dbReference>
<evidence type="ECO:0000256" key="2">
    <source>
        <dbReference type="ARBA" id="ARBA00022692"/>
    </source>
</evidence>
<dbReference type="EMBL" id="RDEX01000003">
    <property type="protein sequence ID" value="RLY91615.1"/>
    <property type="molecule type" value="Genomic_DNA"/>
</dbReference>
<evidence type="ECO:0000256" key="5">
    <source>
        <dbReference type="ARBA" id="ARBA00049660"/>
    </source>
</evidence>
<name>A0A3L9KYZ5_9MICC</name>
<comment type="caution">
    <text evidence="8">The sequence shown here is derived from an EMBL/GenBank/DDBJ whole genome shotgun (WGS) entry which is preliminary data.</text>
</comment>
<dbReference type="GO" id="GO:0005886">
    <property type="term" value="C:plasma membrane"/>
    <property type="evidence" value="ECO:0007669"/>
    <property type="project" value="TreeGrafter"/>
</dbReference>
<feature type="compositionally biased region" description="Low complexity" evidence="6">
    <location>
        <begin position="265"/>
        <end position="295"/>
    </location>
</feature>
<feature type="region of interest" description="Disordered" evidence="6">
    <location>
        <begin position="265"/>
        <end position="307"/>
    </location>
</feature>
<accession>A0A3L9KYZ5</accession>
<dbReference type="AlphaFoldDB" id="A0A3L9KYZ5"/>
<organism evidence="8 9">
    <name type="scientific">Kocuria tytonicola</name>
    <dbReference type="NCBI Taxonomy" id="2055946"/>
    <lineage>
        <taxon>Bacteria</taxon>
        <taxon>Bacillati</taxon>
        <taxon>Actinomycetota</taxon>
        <taxon>Actinomycetes</taxon>
        <taxon>Micrococcales</taxon>
        <taxon>Micrococcaceae</taxon>
        <taxon>Kocuria</taxon>
    </lineage>
</organism>
<dbReference type="Proteomes" id="UP000277871">
    <property type="component" value="Unassembled WGS sequence"/>
</dbReference>
<evidence type="ECO:0000256" key="1">
    <source>
        <dbReference type="ARBA" id="ARBA00004141"/>
    </source>
</evidence>
<feature type="transmembrane region" description="Helical" evidence="7">
    <location>
        <begin position="156"/>
        <end position="178"/>
    </location>
</feature>